<dbReference type="Gene3D" id="3.40.50.720">
    <property type="entry name" value="NAD(P)-binding Rossmann-like Domain"/>
    <property type="match status" value="1"/>
</dbReference>
<dbReference type="SUPFAM" id="SSF51735">
    <property type="entry name" value="NAD(P)-binding Rossmann-fold domains"/>
    <property type="match status" value="1"/>
</dbReference>
<evidence type="ECO:0000256" key="1">
    <source>
        <dbReference type="ARBA" id="ARBA00008072"/>
    </source>
</evidence>
<dbReference type="Gene3D" id="3.90.180.10">
    <property type="entry name" value="Medium-chain alcohol dehydrogenases, catalytic domain"/>
    <property type="match status" value="1"/>
</dbReference>
<dbReference type="GeneID" id="34608595"/>
<dbReference type="SUPFAM" id="SSF50129">
    <property type="entry name" value="GroES-like"/>
    <property type="match status" value="1"/>
</dbReference>
<dbReference type="Proteomes" id="UP000184188">
    <property type="component" value="Unassembled WGS sequence"/>
</dbReference>
<organism evidence="4 5">
    <name type="scientific">Penicilliopsis zonata CBS 506.65</name>
    <dbReference type="NCBI Taxonomy" id="1073090"/>
    <lineage>
        <taxon>Eukaryota</taxon>
        <taxon>Fungi</taxon>
        <taxon>Dikarya</taxon>
        <taxon>Ascomycota</taxon>
        <taxon>Pezizomycotina</taxon>
        <taxon>Eurotiomycetes</taxon>
        <taxon>Eurotiomycetidae</taxon>
        <taxon>Eurotiales</taxon>
        <taxon>Aspergillaceae</taxon>
        <taxon>Penicilliopsis</taxon>
    </lineage>
</organism>
<name>A0A1L9SSN6_9EURO</name>
<dbReference type="InterPro" id="IPR013154">
    <property type="entry name" value="ADH-like_N"/>
</dbReference>
<dbReference type="EMBL" id="KV878337">
    <property type="protein sequence ID" value="OJJ50220.1"/>
    <property type="molecule type" value="Genomic_DNA"/>
</dbReference>
<evidence type="ECO:0000313" key="5">
    <source>
        <dbReference type="Proteomes" id="UP000184188"/>
    </source>
</evidence>
<dbReference type="GO" id="GO:0016651">
    <property type="term" value="F:oxidoreductase activity, acting on NAD(P)H"/>
    <property type="evidence" value="ECO:0007669"/>
    <property type="project" value="InterPro"/>
</dbReference>
<dbReference type="InterPro" id="IPR047122">
    <property type="entry name" value="Trans-enoyl_RdTase-like"/>
</dbReference>
<accession>A0A1L9SSN6</accession>
<reference evidence="5" key="1">
    <citation type="journal article" date="2017" name="Genome Biol.">
        <title>Comparative genomics reveals high biological diversity and specific adaptations in the industrially and medically important fungal genus Aspergillus.</title>
        <authorList>
            <person name="de Vries R.P."/>
            <person name="Riley R."/>
            <person name="Wiebenga A."/>
            <person name="Aguilar-Osorio G."/>
            <person name="Amillis S."/>
            <person name="Uchima C.A."/>
            <person name="Anderluh G."/>
            <person name="Asadollahi M."/>
            <person name="Askin M."/>
            <person name="Barry K."/>
            <person name="Battaglia E."/>
            <person name="Bayram O."/>
            <person name="Benocci T."/>
            <person name="Braus-Stromeyer S.A."/>
            <person name="Caldana C."/>
            <person name="Canovas D."/>
            <person name="Cerqueira G.C."/>
            <person name="Chen F."/>
            <person name="Chen W."/>
            <person name="Choi C."/>
            <person name="Clum A."/>
            <person name="Dos Santos R.A."/>
            <person name="Damasio A.R."/>
            <person name="Diallinas G."/>
            <person name="Emri T."/>
            <person name="Fekete E."/>
            <person name="Flipphi M."/>
            <person name="Freyberg S."/>
            <person name="Gallo A."/>
            <person name="Gournas C."/>
            <person name="Habgood R."/>
            <person name="Hainaut M."/>
            <person name="Harispe M.L."/>
            <person name="Henrissat B."/>
            <person name="Hilden K.S."/>
            <person name="Hope R."/>
            <person name="Hossain A."/>
            <person name="Karabika E."/>
            <person name="Karaffa L."/>
            <person name="Karanyi Z."/>
            <person name="Krasevec N."/>
            <person name="Kuo A."/>
            <person name="Kusch H."/>
            <person name="LaButti K."/>
            <person name="Lagendijk E.L."/>
            <person name="Lapidus A."/>
            <person name="Levasseur A."/>
            <person name="Lindquist E."/>
            <person name="Lipzen A."/>
            <person name="Logrieco A.F."/>
            <person name="MacCabe A."/>
            <person name="Maekelae M.R."/>
            <person name="Malavazi I."/>
            <person name="Melin P."/>
            <person name="Meyer V."/>
            <person name="Mielnichuk N."/>
            <person name="Miskei M."/>
            <person name="Molnar A.P."/>
            <person name="Mule G."/>
            <person name="Ngan C.Y."/>
            <person name="Orejas M."/>
            <person name="Orosz E."/>
            <person name="Ouedraogo J.P."/>
            <person name="Overkamp K.M."/>
            <person name="Park H.-S."/>
            <person name="Perrone G."/>
            <person name="Piumi F."/>
            <person name="Punt P.J."/>
            <person name="Ram A.F."/>
            <person name="Ramon A."/>
            <person name="Rauscher S."/>
            <person name="Record E."/>
            <person name="Riano-Pachon D.M."/>
            <person name="Robert V."/>
            <person name="Roehrig J."/>
            <person name="Ruller R."/>
            <person name="Salamov A."/>
            <person name="Salih N.S."/>
            <person name="Samson R.A."/>
            <person name="Sandor E."/>
            <person name="Sanguinetti M."/>
            <person name="Schuetze T."/>
            <person name="Sepcic K."/>
            <person name="Shelest E."/>
            <person name="Sherlock G."/>
            <person name="Sophianopoulou V."/>
            <person name="Squina F.M."/>
            <person name="Sun H."/>
            <person name="Susca A."/>
            <person name="Todd R.B."/>
            <person name="Tsang A."/>
            <person name="Unkles S.E."/>
            <person name="van de Wiele N."/>
            <person name="van Rossen-Uffink D."/>
            <person name="Oliveira J.V."/>
            <person name="Vesth T.C."/>
            <person name="Visser J."/>
            <person name="Yu J.-H."/>
            <person name="Zhou M."/>
            <person name="Andersen M.R."/>
            <person name="Archer D.B."/>
            <person name="Baker S.E."/>
            <person name="Benoit I."/>
            <person name="Brakhage A.A."/>
            <person name="Braus G.H."/>
            <person name="Fischer R."/>
            <person name="Frisvad J.C."/>
            <person name="Goldman G.H."/>
            <person name="Houbraken J."/>
            <person name="Oakley B."/>
            <person name="Pocsi I."/>
            <person name="Scazzocchio C."/>
            <person name="Seiboth B."/>
            <person name="vanKuyk P.A."/>
            <person name="Wortman J."/>
            <person name="Dyer P.S."/>
            <person name="Grigoriev I.V."/>
        </authorList>
    </citation>
    <scope>NUCLEOTIDE SEQUENCE [LARGE SCALE GENOMIC DNA]</scope>
    <source>
        <strain evidence="5">CBS 506.65</strain>
    </source>
</reference>
<dbReference type="RefSeq" id="XP_022584730.1">
    <property type="nucleotide sequence ID" value="XM_022722130.1"/>
</dbReference>
<dbReference type="VEuPathDB" id="FungiDB:ASPZODRAFT_128846"/>
<gene>
    <name evidence="4" type="ORF">ASPZODRAFT_128846</name>
</gene>
<dbReference type="CDD" id="cd08249">
    <property type="entry name" value="enoyl_reductase_like"/>
    <property type="match status" value="1"/>
</dbReference>
<evidence type="ECO:0000256" key="2">
    <source>
        <dbReference type="ARBA" id="ARBA00023002"/>
    </source>
</evidence>
<dbReference type="SMART" id="SM00829">
    <property type="entry name" value="PKS_ER"/>
    <property type="match status" value="1"/>
</dbReference>
<dbReference type="InterPro" id="IPR036291">
    <property type="entry name" value="NAD(P)-bd_dom_sf"/>
</dbReference>
<keyword evidence="2" id="KW-0560">Oxidoreductase</keyword>
<dbReference type="STRING" id="1073090.A0A1L9SSN6"/>
<dbReference type="PANTHER" id="PTHR45348:SF2">
    <property type="entry name" value="ZINC-TYPE ALCOHOL DEHYDROGENASE-LIKE PROTEIN C2E1P3.01"/>
    <property type="match status" value="1"/>
</dbReference>
<feature type="domain" description="Enoyl reductase (ER)" evidence="3">
    <location>
        <begin position="11"/>
        <end position="356"/>
    </location>
</feature>
<sequence>MPPSRRAIVKTSPGEARLVSVAIPRIPAGYMLIRTAAVALNPADWTDIDHTSYIGCIVGLDYAGTVVQIGEGVRKPFAVGDRVAGLSHGCNVLQPSYGAFAEYILVKADVQLRIPDGMGWGEAASLGVGVFTAGMGLYHVMGLSLPESGRESESTDKDWMLVYGGSSATGSMVIQLAKLSGFKVVTTCSPRNFDLVKQRGADVWLDYHHPHIFSLIAEATSNSLMHAFDTIATDETAAICAASFAPADTKEGEKAIYVSTLDPTLPASLPRPVEKKYFLGYTLVGEDVLFEDQLLPASEEDYQFALRFGVLVEKLLGEGRLKNHPVATGVGGSGLEGILGGLDVLRRGEVSGKKLVYLLEEL</sequence>
<dbReference type="PANTHER" id="PTHR45348">
    <property type="entry name" value="HYPOTHETICAL OXIDOREDUCTASE (EUROFUNG)"/>
    <property type="match status" value="1"/>
</dbReference>
<evidence type="ECO:0000259" key="3">
    <source>
        <dbReference type="SMART" id="SM00829"/>
    </source>
</evidence>
<proteinExistence type="inferred from homology"/>
<comment type="similarity">
    <text evidence="1">Belongs to the zinc-containing alcohol dehydrogenase family.</text>
</comment>
<dbReference type="OrthoDB" id="9992527at2759"/>
<evidence type="ECO:0000313" key="4">
    <source>
        <dbReference type="EMBL" id="OJJ50220.1"/>
    </source>
</evidence>
<keyword evidence="5" id="KW-1185">Reference proteome</keyword>
<dbReference type="AlphaFoldDB" id="A0A1L9SSN6"/>
<dbReference type="InterPro" id="IPR020843">
    <property type="entry name" value="ER"/>
</dbReference>
<protein>
    <recommendedName>
        <fullName evidence="3">Enoyl reductase (ER) domain-containing protein</fullName>
    </recommendedName>
</protein>
<dbReference type="InterPro" id="IPR011032">
    <property type="entry name" value="GroES-like_sf"/>
</dbReference>
<dbReference type="Pfam" id="PF08240">
    <property type="entry name" value="ADH_N"/>
    <property type="match status" value="1"/>
</dbReference>